<gene>
    <name evidence="2" type="ORF">ACFOUO_08520</name>
</gene>
<reference evidence="3" key="1">
    <citation type="journal article" date="2019" name="Int. J. Syst. Evol. Microbiol.">
        <title>The Global Catalogue of Microorganisms (GCM) 10K type strain sequencing project: providing services to taxonomists for standard genome sequencing and annotation.</title>
        <authorList>
            <consortium name="The Broad Institute Genomics Platform"/>
            <consortium name="The Broad Institute Genome Sequencing Center for Infectious Disease"/>
            <person name="Wu L."/>
            <person name="Ma J."/>
        </authorList>
    </citation>
    <scope>NUCLEOTIDE SEQUENCE [LARGE SCALE GENOMIC DNA]</scope>
    <source>
        <strain evidence="3">IBRC-M 10813</strain>
    </source>
</reference>
<feature type="compositionally biased region" description="Polar residues" evidence="1">
    <location>
        <begin position="39"/>
        <end position="50"/>
    </location>
</feature>
<dbReference type="EMBL" id="JBHSAP010000009">
    <property type="protein sequence ID" value="MFC4076854.1"/>
    <property type="molecule type" value="Genomic_DNA"/>
</dbReference>
<feature type="region of interest" description="Disordered" evidence="1">
    <location>
        <begin position="1"/>
        <end position="50"/>
    </location>
</feature>
<evidence type="ECO:0000313" key="3">
    <source>
        <dbReference type="Proteomes" id="UP001595843"/>
    </source>
</evidence>
<evidence type="ECO:0000313" key="2">
    <source>
        <dbReference type="EMBL" id="MFC4076854.1"/>
    </source>
</evidence>
<proteinExistence type="predicted"/>
<organism evidence="2 3">
    <name type="scientific">Salinithrix halophila</name>
    <dbReference type="NCBI Taxonomy" id="1485204"/>
    <lineage>
        <taxon>Bacteria</taxon>
        <taxon>Bacillati</taxon>
        <taxon>Bacillota</taxon>
        <taxon>Bacilli</taxon>
        <taxon>Bacillales</taxon>
        <taxon>Thermoactinomycetaceae</taxon>
        <taxon>Salinithrix</taxon>
    </lineage>
</organism>
<dbReference type="RefSeq" id="WP_380704170.1">
    <property type="nucleotide sequence ID" value="NZ_JBHSAP010000009.1"/>
</dbReference>
<protein>
    <submittedName>
        <fullName evidence="2">Uncharacterized protein</fullName>
    </submittedName>
</protein>
<accession>A0ABV8JHP8</accession>
<comment type="caution">
    <text evidence="2">The sequence shown here is derived from an EMBL/GenBank/DDBJ whole genome shotgun (WGS) entry which is preliminary data.</text>
</comment>
<sequence length="79" mass="8450">MKKKERPFPVNPKPSLNAKSNDHSSKVIPLPTSLRETDGGNQTATVRTLHPSSSSIPLVITEVSSGFGRTQKPRAQAAA</sequence>
<evidence type="ECO:0000256" key="1">
    <source>
        <dbReference type="SAM" id="MobiDB-lite"/>
    </source>
</evidence>
<dbReference type="Proteomes" id="UP001595843">
    <property type="component" value="Unassembled WGS sequence"/>
</dbReference>
<name>A0ABV8JHP8_9BACL</name>
<keyword evidence="3" id="KW-1185">Reference proteome</keyword>